<organism evidence="4 5">
    <name type="scientific">Sphaerisporangium rubeum</name>
    <dbReference type="NCBI Taxonomy" id="321317"/>
    <lineage>
        <taxon>Bacteria</taxon>
        <taxon>Bacillati</taxon>
        <taxon>Actinomycetota</taxon>
        <taxon>Actinomycetes</taxon>
        <taxon>Streptosporangiales</taxon>
        <taxon>Streptosporangiaceae</taxon>
        <taxon>Sphaerisporangium</taxon>
    </lineage>
</organism>
<gene>
    <name evidence="4" type="ORF">BJ992_001296</name>
</gene>
<dbReference type="PANTHER" id="PTHR14741">
    <property type="entry name" value="S-ADENOSYLMETHIONINE-DEPENDENT METHYLTRANSFERASE RELATED"/>
    <property type="match status" value="1"/>
</dbReference>
<protein>
    <submittedName>
        <fullName evidence="4">SAM-dependent methyltransferase</fullName>
    </submittedName>
</protein>
<dbReference type="InterPro" id="IPR029063">
    <property type="entry name" value="SAM-dependent_MTases_sf"/>
</dbReference>
<keyword evidence="4" id="KW-0489">Methyltransferase</keyword>
<dbReference type="InterPro" id="IPR041497">
    <property type="entry name" value="Thump-like"/>
</dbReference>
<reference evidence="4 5" key="1">
    <citation type="submission" date="2020-08" db="EMBL/GenBank/DDBJ databases">
        <title>Sequencing the genomes of 1000 actinobacteria strains.</title>
        <authorList>
            <person name="Klenk H.-P."/>
        </authorList>
    </citation>
    <scope>NUCLEOTIDE SEQUENCE [LARGE SCALE GENOMIC DNA]</scope>
    <source>
        <strain evidence="4 5">DSM 44936</strain>
    </source>
</reference>
<evidence type="ECO:0000313" key="4">
    <source>
        <dbReference type="EMBL" id="MBB6471865.1"/>
    </source>
</evidence>
<feature type="domain" description="THUMP-like" evidence="3">
    <location>
        <begin position="408"/>
        <end position="479"/>
    </location>
</feature>
<comment type="caution">
    <text evidence="4">The sequence shown here is derived from an EMBL/GenBank/DDBJ whole genome shotgun (WGS) entry which is preliminary data.</text>
</comment>
<dbReference type="CDD" id="cd02440">
    <property type="entry name" value="AdoMet_MTases"/>
    <property type="match status" value="1"/>
</dbReference>
<accession>A0A7X0IB55</accession>
<evidence type="ECO:0000313" key="5">
    <source>
        <dbReference type="Proteomes" id="UP000555564"/>
    </source>
</evidence>
<feature type="region of interest" description="Disordered" evidence="1">
    <location>
        <begin position="246"/>
        <end position="354"/>
    </location>
</feature>
<proteinExistence type="predicted"/>
<dbReference type="SUPFAM" id="SSF53335">
    <property type="entry name" value="S-adenosyl-L-methionine-dependent methyltransferases"/>
    <property type="match status" value="1"/>
</dbReference>
<dbReference type="RefSeq" id="WP_184979018.1">
    <property type="nucleotide sequence ID" value="NZ_BAAALO010000042.1"/>
</dbReference>
<dbReference type="GO" id="GO:0008168">
    <property type="term" value="F:methyltransferase activity"/>
    <property type="evidence" value="ECO:0007669"/>
    <property type="project" value="UniProtKB-KW"/>
</dbReference>
<name>A0A7X0IB55_9ACTN</name>
<evidence type="ECO:0000256" key="1">
    <source>
        <dbReference type="SAM" id="MobiDB-lite"/>
    </source>
</evidence>
<dbReference type="InterPro" id="IPR041698">
    <property type="entry name" value="Methyltransf_25"/>
</dbReference>
<keyword evidence="5" id="KW-1185">Reference proteome</keyword>
<sequence>MDLDAFRELLTPRGLRALADAERAVAEGADAVAAAVTLRRTYPAGLTGAALTQARLRSRATAKFGADAGVMYFTPDGLEQATRAEVAAHRAGRFGPGDRVADACCGIGGDLLALARAGCRVDAVDRDPLTVEVARANAAALGLSALVTVTVGDAEAVEPERHDALFADPARRTTGRRVFDPMSYSPPWPDVLALAARARGACLKVAPGVPYDVLPADAETEWVSWRGEVKEAAVWTGVLATPGVHRRATMLSSRPPGLSSERPGLSSERPGLSSERPGPSSERPGPSSERPGPSSERPGPSSERPGPSSEPPKPSSEQPGPPAAAPAPSTSSTSSTPPAPPSALSLTPDSALGDPPVGPVGRYLYEPDGAAIRAHLVAEVAASVEGRLLDARIAYITGDGPAVTPWASRYEVLETLPFSLKRLRAALRARDIGTVTLKKRGSALDIERLRKDLRLSGKNSGVVALTRIGDHPYALICDPA</sequence>
<dbReference type="Proteomes" id="UP000555564">
    <property type="component" value="Unassembled WGS sequence"/>
</dbReference>
<keyword evidence="4" id="KW-0808">Transferase</keyword>
<feature type="compositionally biased region" description="Low complexity" evidence="1">
    <location>
        <begin position="269"/>
        <end position="307"/>
    </location>
</feature>
<dbReference type="Gene3D" id="3.40.50.150">
    <property type="entry name" value="Vaccinia Virus protein VP39"/>
    <property type="match status" value="1"/>
</dbReference>
<dbReference type="EMBL" id="JACHIU010000001">
    <property type="protein sequence ID" value="MBB6471865.1"/>
    <property type="molecule type" value="Genomic_DNA"/>
</dbReference>
<feature type="compositionally biased region" description="Pro residues" evidence="1">
    <location>
        <begin position="308"/>
        <end position="325"/>
    </location>
</feature>
<dbReference type="Pfam" id="PF18096">
    <property type="entry name" value="Thump_like"/>
    <property type="match status" value="1"/>
</dbReference>
<dbReference type="Pfam" id="PF13649">
    <property type="entry name" value="Methyltransf_25"/>
    <property type="match status" value="1"/>
</dbReference>
<feature type="compositionally biased region" description="Low complexity" evidence="1">
    <location>
        <begin position="326"/>
        <end position="352"/>
    </location>
</feature>
<feature type="domain" description="Methyltransferase" evidence="2">
    <location>
        <begin position="100"/>
        <end position="161"/>
    </location>
</feature>
<evidence type="ECO:0000259" key="3">
    <source>
        <dbReference type="Pfam" id="PF18096"/>
    </source>
</evidence>
<evidence type="ECO:0000259" key="2">
    <source>
        <dbReference type="Pfam" id="PF13649"/>
    </source>
</evidence>
<dbReference type="PANTHER" id="PTHR14741:SF32">
    <property type="entry name" value="TRIMETHYLGUANOSINE SYNTHASE"/>
    <property type="match status" value="1"/>
</dbReference>
<dbReference type="AlphaFoldDB" id="A0A7X0IB55"/>
<dbReference type="GO" id="GO:0036261">
    <property type="term" value="P:7-methylguanosine cap hypermethylation"/>
    <property type="evidence" value="ECO:0007669"/>
    <property type="project" value="InterPro"/>
</dbReference>